<dbReference type="AlphaFoldDB" id="A0A8H6K075"/>
<name>A0A8H6K075_9PEZI</name>
<evidence type="ECO:0000313" key="3">
    <source>
        <dbReference type="Proteomes" id="UP000639643"/>
    </source>
</evidence>
<gene>
    <name evidence="2" type="ORF">CMUS01_11251</name>
</gene>
<evidence type="ECO:0000256" key="1">
    <source>
        <dbReference type="SAM" id="MobiDB-lite"/>
    </source>
</evidence>
<dbReference type="Proteomes" id="UP000639643">
    <property type="component" value="Unassembled WGS sequence"/>
</dbReference>
<reference evidence="2" key="1">
    <citation type="journal article" date="2020" name="Phytopathology">
        <title>Genome Sequence Resources of Colletotrichum truncatum, C. plurivorum, C. musicola, and C. sojae: Four Species Pathogenic to Soybean (Glycine max).</title>
        <authorList>
            <person name="Rogerio F."/>
            <person name="Boufleur T.R."/>
            <person name="Ciampi-Guillardi M."/>
            <person name="Sukno S.A."/>
            <person name="Thon M.R."/>
            <person name="Massola Junior N.S."/>
            <person name="Baroncelli R."/>
        </authorList>
    </citation>
    <scope>NUCLEOTIDE SEQUENCE</scope>
    <source>
        <strain evidence="2">LFN0074</strain>
    </source>
</reference>
<feature type="region of interest" description="Disordered" evidence="1">
    <location>
        <begin position="50"/>
        <end position="71"/>
    </location>
</feature>
<organism evidence="2 3">
    <name type="scientific">Colletotrichum musicola</name>
    <dbReference type="NCBI Taxonomy" id="2175873"/>
    <lineage>
        <taxon>Eukaryota</taxon>
        <taxon>Fungi</taxon>
        <taxon>Dikarya</taxon>
        <taxon>Ascomycota</taxon>
        <taxon>Pezizomycotina</taxon>
        <taxon>Sordariomycetes</taxon>
        <taxon>Hypocreomycetidae</taxon>
        <taxon>Glomerellales</taxon>
        <taxon>Glomerellaceae</taxon>
        <taxon>Colletotrichum</taxon>
        <taxon>Colletotrichum orchidearum species complex</taxon>
    </lineage>
</organism>
<proteinExistence type="predicted"/>
<protein>
    <submittedName>
        <fullName evidence="2">Uncharacterized protein</fullName>
    </submittedName>
</protein>
<accession>A0A8H6K075</accession>
<sequence>MMTASAVEEDRRDCTSVVDVLLPTVVTAPAQVCRIVVVLHDVGGTDARVRETWGGQDRPRPTHPCIPGQASSLQQAVSQQASCSWRCKVARGGELPVSVDAAPGQEEPLLPPWTTREAIRLGETADPSLLSPESLFDVDLRSQPD</sequence>
<evidence type="ECO:0000313" key="2">
    <source>
        <dbReference type="EMBL" id="KAF6822036.1"/>
    </source>
</evidence>
<feature type="region of interest" description="Disordered" evidence="1">
    <location>
        <begin position="124"/>
        <end position="145"/>
    </location>
</feature>
<keyword evidence="3" id="KW-1185">Reference proteome</keyword>
<dbReference type="EMBL" id="WIGM01000559">
    <property type="protein sequence ID" value="KAF6822036.1"/>
    <property type="molecule type" value="Genomic_DNA"/>
</dbReference>
<comment type="caution">
    <text evidence="2">The sequence shown here is derived from an EMBL/GenBank/DDBJ whole genome shotgun (WGS) entry which is preliminary data.</text>
</comment>